<comment type="function">
    <text evidence="5">Catalyzes the NADPH-dependent reduction of N-acetyl-5-glutamyl phosphate to yield N-acetyl-L-glutamate 5-semialdehyde.</text>
</comment>
<dbReference type="CDD" id="cd23936">
    <property type="entry name" value="AGPR_C_ARG5_6_like"/>
    <property type="match status" value="1"/>
</dbReference>
<dbReference type="InterPro" id="IPR000706">
    <property type="entry name" value="AGPR_type-1"/>
</dbReference>
<dbReference type="SUPFAM" id="SSF51735">
    <property type="entry name" value="NAD(P)-binding Rossmann-fold domains"/>
    <property type="match status" value="1"/>
</dbReference>
<evidence type="ECO:0000313" key="9">
    <source>
        <dbReference type="Proteomes" id="UP001354971"/>
    </source>
</evidence>
<dbReference type="SMART" id="SM00859">
    <property type="entry name" value="Semialdhyde_dh"/>
    <property type="match status" value="1"/>
</dbReference>
<dbReference type="Pfam" id="PF22698">
    <property type="entry name" value="Semialdhyde_dhC_1"/>
    <property type="match status" value="1"/>
</dbReference>
<dbReference type="SUPFAM" id="SSF55347">
    <property type="entry name" value="Glyceraldehyde-3-phosphate dehydrogenase-like, C-terminal domain"/>
    <property type="match status" value="1"/>
</dbReference>
<dbReference type="InterPro" id="IPR023013">
    <property type="entry name" value="AGPR_AS"/>
</dbReference>
<dbReference type="PANTHER" id="PTHR32338:SF10">
    <property type="entry name" value="N-ACETYL-GAMMA-GLUTAMYL-PHOSPHATE REDUCTASE, CHLOROPLASTIC-RELATED"/>
    <property type="match status" value="1"/>
</dbReference>
<dbReference type="Gene3D" id="3.40.50.720">
    <property type="entry name" value="NAD(P)-binding Rossmann-like Domain"/>
    <property type="match status" value="1"/>
</dbReference>
<evidence type="ECO:0000256" key="2">
    <source>
        <dbReference type="ARBA" id="ARBA00022605"/>
    </source>
</evidence>
<comment type="caution">
    <text evidence="8">The sequence shown here is derived from an EMBL/GenBank/DDBJ whole genome shotgun (WGS) entry which is preliminary data.</text>
</comment>
<keyword evidence="1 5" id="KW-0055">Arginine biosynthesis</keyword>
<accession>A0ABU7LNT5</accession>
<evidence type="ECO:0000256" key="6">
    <source>
        <dbReference type="PROSITE-ProRule" id="PRU10010"/>
    </source>
</evidence>
<keyword evidence="3 5" id="KW-0521">NADP</keyword>
<gene>
    <name evidence="5 8" type="primary">argC</name>
    <name evidence="8" type="ORF">V0U79_04280</name>
</gene>
<dbReference type="HAMAP" id="MF_00150">
    <property type="entry name" value="ArgC_type1"/>
    <property type="match status" value="1"/>
</dbReference>
<comment type="pathway">
    <text evidence="5">Amino-acid biosynthesis; L-arginine biosynthesis; N(2)-acetyl-L-ornithine from L-glutamate: step 3/4.</text>
</comment>
<keyword evidence="5" id="KW-0963">Cytoplasm</keyword>
<dbReference type="InterPro" id="IPR050085">
    <property type="entry name" value="AGPR"/>
</dbReference>
<proteinExistence type="inferred from homology"/>
<dbReference type="InterPro" id="IPR058924">
    <property type="entry name" value="AGPR_dimerisation_dom"/>
</dbReference>
<keyword evidence="2 5" id="KW-0028">Amino-acid biosynthesis</keyword>
<feature type="active site" evidence="5 6">
    <location>
        <position position="131"/>
    </location>
</feature>
<reference evidence="8 9" key="1">
    <citation type="submission" date="2024-01" db="EMBL/GenBank/DDBJ databases">
        <title>Hyphobacterium bacterium isolated from marine sediment.</title>
        <authorList>
            <person name="Zhao S."/>
        </authorList>
    </citation>
    <scope>NUCLEOTIDE SEQUENCE [LARGE SCALE GENOMIC DNA]</scope>
    <source>
        <strain evidence="9">HN65</strain>
    </source>
</reference>
<protein>
    <recommendedName>
        <fullName evidence="5">N-acetyl-gamma-glutamyl-phosphate reductase</fullName>
        <shortName evidence="5">AGPR</shortName>
        <ecNumber evidence="5">1.2.1.38</ecNumber>
    </recommendedName>
    <alternativeName>
        <fullName evidence="5">N-acetyl-glutamate semialdehyde dehydrogenase</fullName>
        <shortName evidence="5">NAGSA dehydrogenase</shortName>
    </alternativeName>
</protein>
<evidence type="ECO:0000256" key="5">
    <source>
        <dbReference type="HAMAP-Rule" id="MF_00150"/>
    </source>
</evidence>
<dbReference type="PANTHER" id="PTHR32338">
    <property type="entry name" value="N-ACETYL-GAMMA-GLUTAMYL-PHOSPHATE REDUCTASE, CHLOROPLASTIC-RELATED-RELATED"/>
    <property type="match status" value="1"/>
</dbReference>
<dbReference type="CDD" id="cd24149">
    <property type="entry name" value="AGPR_N_ARG5_6_like"/>
    <property type="match status" value="1"/>
</dbReference>
<dbReference type="Gene3D" id="3.30.360.10">
    <property type="entry name" value="Dihydrodipicolinate Reductase, domain 2"/>
    <property type="match status" value="1"/>
</dbReference>
<dbReference type="Pfam" id="PF01118">
    <property type="entry name" value="Semialdhyde_dh"/>
    <property type="match status" value="1"/>
</dbReference>
<evidence type="ECO:0000313" key="8">
    <source>
        <dbReference type="EMBL" id="MEE2525572.1"/>
    </source>
</evidence>
<evidence type="ECO:0000259" key="7">
    <source>
        <dbReference type="SMART" id="SM00859"/>
    </source>
</evidence>
<comment type="similarity">
    <text evidence="5">Belongs to the NAGSA dehydrogenase family. Type 1 subfamily.</text>
</comment>
<name>A0ABU7LNT5_9PROT</name>
<evidence type="ECO:0000256" key="4">
    <source>
        <dbReference type="ARBA" id="ARBA00023002"/>
    </source>
</evidence>
<dbReference type="GO" id="GO:0003942">
    <property type="term" value="F:N-acetyl-gamma-glutamyl-phosphate reductase activity"/>
    <property type="evidence" value="ECO:0007669"/>
    <property type="project" value="UniProtKB-EC"/>
</dbReference>
<keyword evidence="9" id="KW-1185">Reference proteome</keyword>
<dbReference type="InterPro" id="IPR000534">
    <property type="entry name" value="Semialdehyde_DH_NAD-bd"/>
</dbReference>
<dbReference type="Proteomes" id="UP001354971">
    <property type="component" value="Unassembled WGS sequence"/>
</dbReference>
<evidence type="ECO:0000256" key="3">
    <source>
        <dbReference type="ARBA" id="ARBA00022857"/>
    </source>
</evidence>
<keyword evidence="4 5" id="KW-0560">Oxidoreductase</keyword>
<comment type="catalytic activity">
    <reaction evidence="5">
        <text>N-acetyl-L-glutamate 5-semialdehyde + phosphate + NADP(+) = N-acetyl-L-glutamyl 5-phosphate + NADPH + H(+)</text>
        <dbReference type="Rhea" id="RHEA:21588"/>
        <dbReference type="ChEBI" id="CHEBI:15378"/>
        <dbReference type="ChEBI" id="CHEBI:29123"/>
        <dbReference type="ChEBI" id="CHEBI:43474"/>
        <dbReference type="ChEBI" id="CHEBI:57783"/>
        <dbReference type="ChEBI" id="CHEBI:57936"/>
        <dbReference type="ChEBI" id="CHEBI:58349"/>
        <dbReference type="EC" id="1.2.1.38"/>
    </reaction>
</comment>
<dbReference type="RefSeq" id="WP_330198233.1">
    <property type="nucleotide sequence ID" value="NZ_JAZDRP010000002.1"/>
</dbReference>
<sequence length="308" mass="32575">MRARIGLIGGRGYTGREILRHLSQRDDLELVVASSRELAGQKICETAPELETDLCFEHVEPGDIASFNLDGVVLALPNGAGAPFVAATPDATVIVDLSADGRFSDDWIYGLPEIYGREVIRGAKRIANPGCYATSGQLAVAPIREMAAGPAHVFGVSGYSGAGTTPSRKNDLAALADNLMPYALTGHIHEREMAAHLGVDIHFTPHVAPFFSGLMTTVHIPIIGMSTAGGCQDAYRAYYENEPLIEVVEEIPEPAMIAGRSGAMIGGFGLSGDGRHLTVVSVLDNLQKGAAVQALQNLTLALGLPEYN</sequence>
<evidence type="ECO:0000256" key="1">
    <source>
        <dbReference type="ARBA" id="ARBA00022571"/>
    </source>
</evidence>
<dbReference type="InterPro" id="IPR036291">
    <property type="entry name" value="NAD(P)-bd_dom_sf"/>
</dbReference>
<dbReference type="PROSITE" id="PS01224">
    <property type="entry name" value="ARGC"/>
    <property type="match status" value="1"/>
</dbReference>
<comment type="subcellular location">
    <subcellularLocation>
        <location evidence="5">Cytoplasm</location>
    </subcellularLocation>
</comment>
<dbReference type="EC" id="1.2.1.38" evidence="5"/>
<feature type="domain" description="Semialdehyde dehydrogenase NAD-binding" evidence="7">
    <location>
        <begin position="4"/>
        <end position="122"/>
    </location>
</feature>
<organism evidence="8 9">
    <name type="scientific">Hyphobacterium lacteum</name>
    <dbReference type="NCBI Taxonomy" id="3116575"/>
    <lineage>
        <taxon>Bacteria</taxon>
        <taxon>Pseudomonadati</taxon>
        <taxon>Pseudomonadota</taxon>
        <taxon>Alphaproteobacteria</taxon>
        <taxon>Maricaulales</taxon>
        <taxon>Maricaulaceae</taxon>
        <taxon>Hyphobacterium</taxon>
    </lineage>
</organism>
<dbReference type="NCBIfam" id="TIGR01850">
    <property type="entry name" value="argC"/>
    <property type="match status" value="1"/>
</dbReference>
<dbReference type="EMBL" id="JAZDRP010000002">
    <property type="protein sequence ID" value="MEE2525572.1"/>
    <property type="molecule type" value="Genomic_DNA"/>
</dbReference>